<gene>
    <name evidence="1" type="ORF">XTPLMG730_0768</name>
</gene>
<evidence type="ECO:0000313" key="1">
    <source>
        <dbReference type="EMBL" id="CTP84390.1"/>
    </source>
</evidence>
<dbReference type="Proteomes" id="UP000045978">
    <property type="component" value="Unassembled WGS sequence"/>
</dbReference>
<proteinExistence type="predicted"/>
<dbReference type="InterPro" id="IPR021649">
    <property type="entry name" value="DUF3247"/>
</dbReference>
<reference evidence="1 2" key="1">
    <citation type="submission" date="2015-07" db="EMBL/GenBank/DDBJ databases">
        <authorList>
            <person name="Noorani M."/>
        </authorList>
    </citation>
    <scope>NUCLEOTIDE SEQUENCE [LARGE SCALE GENOMIC DNA]</scope>
    <source>
        <strain evidence="1">LMG730</strain>
    </source>
</reference>
<sequence length="96" mass="10790">MSKYADAVHTDPDAIAALQAWLPKLPDQAQVLLHLDDGSQVSGTVSVRPTLQIFRDRQEREGVNGVVRLDDLLHPEQQHYVWLDRIREVAPLTPTA</sequence>
<accession>A0A0K2ZLU3</accession>
<dbReference type="RefSeq" id="WP_053837287.1">
    <property type="nucleotide sequence ID" value="NZ_CP076251.1"/>
</dbReference>
<dbReference type="Gene3D" id="2.30.30.720">
    <property type="entry name" value="Protein of unknown function (DUF3247)"/>
    <property type="match status" value="1"/>
</dbReference>
<evidence type="ECO:0008006" key="3">
    <source>
        <dbReference type="Google" id="ProtNLM"/>
    </source>
</evidence>
<dbReference type="AlphaFoldDB" id="A0A0K2ZLU3"/>
<dbReference type="EMBL" id="CXOJ01000013">
    <property type="protein sequence ID" value="CTP84390.1"/>
    <property type="molecule type" value="Genomic_DNA"/>
</dbReference>
<name>A0A0K2ZLU3_9XANT</name>
<protein>
    <recommendedName>
        <fullName evidence="3">DUF3247 domain-containing protein</fullName>
    </recommendedName>
</protein>
<evidence type="ECO:0000313" key="2">
    <source>
        <dbReference type="Proteomes" id="UP000045978"/>
    </source>
</evidence>
<dbReference type="Pfam" id="PF11607">
    <property type="entry name" value="DUF3247"/>
    <property type="match status" value="1"/>
</dbReference>
<organism evidence="1 2">
    <name type="scientific">Xanthomonas graminis pv. phlei</name>
    <dbReference type="NCBI Taxonomy" id="487906"/>
    <lineage>
        <taxon>Bacteria</taxon>
        <taxon>Pseudomonadati</taxon>
        <taxon>Pseudomonadota</taxon>
        <taxon>Gammaproteobacteria</taxon>
        <taxon>Lysobacterales</taxon>
        <taxon>Lysobacteraceae</taxon>
        <taxon>Xanthomonas</taxon>
        <taxon>Xanthomonas translucens group</taxon>
        <taxon>Xanthomonas graminis</taxon>
    </lineage>
</organism>